<dbReference type="OrthoDB" id="6159439at2759"/>
<keyword evidence="4 5" id="KW-0539">Nucleus</keyword>
<dbReference type="InterPro" id="IPR001356">
    <property type="entry name" value="HD"/>
</dbReference>
<reference evidence="8 9" key="1">
    <citation type="submission" date="2018-11" db="EMBL/GenBank/DDBJ databases">
        <authorList>
            <consortium name="Pathogen Informatics"/>
        </authorList>
    </citation>
    <scope>NUCLEOTIDE SEQUENCE [LARGE SCALE GENOMIC DNA]</scope>
</reference>
<dbReference type="InterPro" id="IPR009057">
    <property type="entry name" value="Homeodomain-like_sf"/>
</dbReference>
<keyword evidence="9" id="KW-1185">Reference proteome</keyword>
<evidence type="ECO:0000256" key="1">
    <source>
        <dbReference type="ARBA" id="ARBA00004123"/>
    </source>
</evidence>
<evidence type="ECO:0000256" key="6">
    <source>
        <dbReference type="SAM" id="MobiDB-lite"/>
    </source>
</evidence>
<feature type="region of interest" description="Disordered" evidence="6">
    <location>
        <begin position="1"/>
        <end position="45"/>
    </location>
</feature>
<feature type="domain" description="Homeobox" evidence="7">
    <location>
        <begin position="34"/>
        <end position="85"/>
    </location>
</feature>
<keyword evidence="4 5" id="KW-0371">Homeobox</keyword>
<dbReference type="GO" id="GO:0000978">
    <property type="term" value="F:RNA polymerase II cis-regulatory region sequence-specific DNA binding"/>
    <property type="evidence" value="ECO:0007669"/>
    <property type="project" value="TreeGrafter"/>
</dbReference>
<name>A0A3P6PSA0_DIBLA</name>
<dbReference type="GO" id="GO:0005634">
    <property type="term" value="C:nucleus"/>
    <property type="evidence" value="ECO:0007669"/>
    <property type="project" value="UniProtKB-SubCell"/>
</dbReference>
<dbReference type="SUPFAM" id="SSF46689">
    <property type="entry name" value="Homeodomain-like"/>
    <property type="match status" value="1"/>
</dbReference>
<dbReference type="PANTHER" id="PTHR45882:SF3">
    <property type="entry name" value="PITUITARY HOMEOBOX HOMOLOG PTX1"/>
    <property type="match status" value="1"/>
</dbReference>
<evidence type="ECO:0000313" key="9">
    <source>
        <dbReference type="Proteomes" id="UP000281553"/>
    </source>
</evidence>
<evidence type="ECO:0000313" key="8">
    <source>
        <dbReference type="EMBL" id="VDK30105.1"/>
    </source>
</evidence>
<proteinExistence type="inferred from homology"/>
<dbReference type="AlphaFoldDB" id="A0A3P6PSA0"/>
<sequence length="85" mass="9628">MTSQAVADAKAREATTASTVTTSVASQSGMLQGKRVRRQRTHFTSQQLHELETTFMRNRYPDMNLREELAAWTDLTEGRVRVSAR</sequence>
<evidence type="ECO:0000256" key="2">
    <source>
        <dbReference type="ARBA" id="ARBA00006503"/>
    </source>
</evidence>
<dbReference type="Pfam" id="PF00046">
    <property type="entry name" value="Homeodomain"/>
    <property type="match status" value="1"/>
</dbReference>
<dbReference type="EMBL" id="UYRU01000383">
    <property type="protein sequence ID" value="VDK30105.1"/>
    <property type="molecule type" value="Genomic_DNA"/>
</dbReference>
<feature type="compositionally biased region" description="Low complexity" evidence="6">
    <location>
        <begin position="14"/>
        <end position="26"/>
    </location>
</feature>
<evidence type="ECO:0000256" key="3">
    <source>
        <dbReference type="ARBA" id="ARBA00022473"/>
    </source>
</evidence>
<keyword evidence="4 5" id="KW-0238">DNA-binding</keyword>
<gene>
    <name evidence="8" type="ORF">DILT_LOCUS104</name>
</gene>
<protein>
    <recommendedName>
        <fullName evidence="7">Homeobox domain-containing protein</fullName>
    </recommendedName>
</protein>
<evidence type="ECO:0000256" key="4">
    <source>
        <dbReference type="PROSITE-ProRule" id="PRU00108"/>
    </source>
</evidence>
<evidence type="ECO:0000259" key="7">
    <source>
        <dbReference type="PROSITE" id="PS50071"/>
    </source>
</evidence>
<dbReference type="Proteomes" id="UP000281553">
    <property type="component" value="Unassembled WGS sequence"/>
</dbReference>
<dbReference type="Gene3D" id="1.10.10.60">
    <property type="entry name" value="Homeodomain-like"/>
    <property type="match status" value="1"/>
</dbReference>
<dbReference type="CDD" id="cd00086">
    <property type="entry name" value="homeodomain"/>
    <property type="match status" value="1"/>
</dbReference>
<organism evidence="8 9">
    <name type="scientific">Dibothriocephalus latus</name>
    <name type="common">Fish tapeworm</name>
    <name type="synonym">Diphyllobothrium latum</name>
    <dbReference type="NCBI Taxonomy" id="60516"/>
    <lineage>
        <taxon>Eukaryota</taxon>
        <taxon>Metazoa</taxon>
        <taxon>Spiralia</taxon>
        <taxon>Lophotrochozoa</taxon>
        <taxon>Platyhelminthes</taxon>
        <taxon>Cestoda</taxon>
        <taxon>Eucestoda</taxon>
        <taxon>Diphyllobothriidea</taxon>
        <taxon>Diphyllobothriidae</taxon>
        <taxon>Dibothriocephalus</taxon>
    </lineage>
</organism>
<dbReference type="GO" id="GO:0000981">
    <property type="term" value="F:DNA-binding transcription factor activity, RNA polymerase II-specific"/>
    <property type="evidence" value="ECO:0007669"/>
    <property type="project" value="TreeGrafter"/>
</dbReference>
<dbReference type="PROSITE" id="PS50071">
    <property type="entry name" value="HOMEOBOX_2"/>
    <property type="match status" value="1"/>
</dbReference>
<evidence type="ECO:0000256" key="5">
    <source>
        <dbReference type="RuleBase" id="RU000682"/>
    </source>
</evidence>
<accession>A0A3P6PSA0</accession>
<dbReference type="PANTHER" id="PTHR45882">
    <property type="entry name" value="PITUITARY HOMEOBOX HOMOLOG PTX1"/>
    <property type="match status" value="1"/>
</dbReference>
<dbReference type="GO" id="GO:0009653">
    <property type="term" value="P:anatomical structure morphogenesis"/>
    <property type="evidence" value="ECO:0007669"/>
    <property type="project" value="TreeGrafter"/>
</dbReference>
<keyword evidence="3" id="KW-0217">Developmental protein</keyword>
<comment type="subcellular location">
    <subcellularLocation>
        <location evidence="1 4 5">Nucleus</location>
    </subcellularLocation>
</comment>
<comment type="similarity">
    <text evidence="2">Belongs to the paired homeobox family. Bicoid subfamily.</text>
</comment>
<dbReference type="SMART" id="SM00389">
    <property type="entry name" value="HOX"/>
    <property type="match status" value="1"/>
</dbReference>